<keyword evidence="3" id="KW-1185">Reference proteome</keyword>
<dbReference type="AlphaFoldDB" id="A0A4C1VXS5"/>
<proteinExistence type="predicted"/>
<evidence type="ECO:0000313" key="3">
    <source>
        <dbReference type="Proteomes" id="UP000299102"/>
    </source>
</evidence>
<gene>
    <name evidence="2" type="ORF">EVAR_32159_1</name>
</gene>
<dbReference type="Proteomes" id="UP000299102">
    <property type="component" value="Unassembled WGS sequence"/>
</dbReference>
<sequence length="150" mass="16749">MEFRSHDFAERACSTHNAQRQRDKGPFMRLPRAPLRFMSSASAPPRPRPIKYINISIQPRLLYITPDFGSDKEFKITALSGPLRRRLPGGGGRARARAGPASALVCGERKLYDSLVLTSAALSPADIVMKRWRLPNKKEAFSFTPAPPFV</sequence>
<comment type="caution">
    <text evidence="2">The sequence shown here is derived from an EMBL/GenBank/DDBJ whole genome shotgun (WGS) entry which is preliminary data.</text>
</comment>
<protein>
    <submittedName>
        <fullName evidence="2">Uncharacterized protein</fullName>
    </submittedName>
</protein>
<feature type="region of interest" description="Disordered" evidence="1">
    <location>
        <begin position="1"/>
        <end position="27"/>
    </location>
</feature>
<dbReference type="EMBL" id="BGZK01000439">
    <property type="protein sequence ID" value="GBP43593.1"/>
    <property type="molecule type" value="Genomic_DNA"/>
</dbReference>
<accession>A0A4C1VXS5</accession>
<evidence type="ECO:0000256" key="1">
    <source>
        <dbReference type="SAM" id="MobiDB-lite"/>
    </source>
</evidence>
<evidence type="ECO:0000313" key="2">
    <source>
        <dbReference type="EMBL" id="GBP43593.1"/>
    </source>
</evidence>
<organism evidence="2 3">
    <name type="scientific">Eumeta variegata</name>
    <name type="common">Bagworm moth</name>
    <name type="synonym">Eumeta japonica</name>
    <dbReference type="NCBI Taxonomy" id="151549"/>
    <lineage>
        <taxon>Eukaryota</taxon>
        <taxon>Metazoa</taxon>
        <taxon>Ecdysozoa</taxon>
        <taxon>Arthropoda</taxon>
        <taxon>Hexapoda</taxon>
        <taxon>Insecta</taxon>
        <taxon>Pterygota</taxon>
        <taxon>Neoptera</taxon>
        <taxon>Endopterygota</taxon>
        <taxon>Lepidoptera</taxon>
        <taxon>Glossata</taxon>
        <taxon>Ditrysia</taxon>
        <taxon>Tineoidea</taxon>
        <taxon>Psychidae</taxon>
        <taxon>Oiketicinae</taxon>
        <taxon>Eumeta</taxon>
    </lineage>
</organism>
<name>A0A4C1VXS5_EUMVA</name>
<reference evidence="2 3" key="1">
    <citation type="journal article" date="2019" name="Commun. Biol.">
        <title>The bagworm genome reveals a unique fibroin gene that provides high tensile strength.</title>
        <authorList>
            <person name="Kono N."/>
            <person name="Nakamura H."/>
            <person name="Ohtoshi R."/>
            <person name="Tomita M."/>
            <person name="Numata K."/>
            <person name="Arakawa K."/>
        </authorList>
    </citation>
    <scope>NUCLEOTIDE SEQUENCE [LARGE SCALE GENOMIC DNA]</scope>
</reference>
<feature type="compositionally biased region" description="Basic and acidic residues" evidence="1">
    <location>
        <begin position="1"/>
        <end position="10"/>
    </location>
</feature>